<keyword evidence="5" id="KW-0812">Transmembrane</keyword>
<evidence type="ECO:0000256" key="4">
    <source>
        <dbReference type="ARBA" id="ARBA00022679"/>
    </source>
</evidence>
<comment type="pathway">
    <text evidence="2">Protein modification; protein glycosylation.</text>
</comment>
<keyword evidence="10" id="KW-0732">Signal</keyword>
<feature type="signal peptide" evidence="10">
    <location>
        <begin position="1"/>
        <end position="28"/>
    </location>
</feature>
<dbReference type="GO" id="GO:0000026">
    <property type="term" value="F:alpha-1,2-mannosyltransferase activity"/>
    <property type="evidence" value="ECO:0007669"/>
    <property type="project" value="TreeGrafter"/>
</dbReference>
<dbReference type="InterPro" id="IPR029044">
    <property type="entry name" value="Nucleotide-diphossugar_trans"/>
</dbReference>
<dbReference type="AlphaFoldDB" id="A0A1L9RST2"/>
<dbReference type="SUPFAM" id="SSF53448">
    <property type="entry name" value="Nucleotide-diphospho-sugar transferases"/>
    <property type="match status" value="1"/>
</dbReference>
<dbReference type="GO" id="GO:0000139">
    <property type="term" value="C:Golgi membrane"/>
    <property type="evidence" value="ECO:0007669"/>
    <property type="project" value="UniProtKB-SubCell"/>
</dbReference>
<evidence type="ECO:0000256" key="6">
    <source>
        <dbReference type="ARBA" id="ARBA00022968"/>
    </source>
</evidence>
<evidence type="ECO:0000256" key="7">
    <source>
        <dbReference type="ARBA" id="ARBA00022989"/>
    </source>
</evidence>
<evidence type="ECO:0008006" key="13">
    <source>
        <dbReference type="Google" id="ProtNLM"/>
    </source>
</evidence>
<keyword evidence="6" id="KW-0735">Signal-anchor</keyword>
<dbReference type="STRING" id="1073089.A0A1L9RST2"/>
<keyword evidence="12" id="KW-1185">Reference proteome</keyword>
<evidence type="ECO:0000256" key="2">
    <source>
        <dbReference type="ARBA" id="ARBA00004922"/>
    </source>
</evidence>
<protein>
    <recommendedName>
        <fullName evidence="13">Alpha-1,2-mannosyltransferase</fullName>
    </recommendedName>
</protein>
<keyword evidence="4" id="KW-0808">Transferase</keyword>
<keyword evidence="8" id="KW-0333">Golgi apparatus</keyword>
<dbReference type="Proteomes" id="UP000184383">
    <property type="component" value="Unassembled WGS sequence"/>
</dbReference>
<evidence type="ECO:0000313" key="11">
    <source>
        <dbReference type="EMBL" id="OJJ37992.1"/>
    </source>
</evidence>
<evidence type="ECO:0000256" key="9">
    <source>
        <dbReference type="ARBA" id="ARBA00023136"/>
    </source>
</evidence>
<dbReference type="PANTHER" id="PTHR31646:SF1">
    <property type="entry name" value="ALPHA-1,2-MANNOSYLTRANSFERASE MNN2"/>
    <property type="match status" value="1"/>
</dbReference>
<dbReference type="GeneID" id="63751007"/>
<gene>
    <name evidence="11" type="ORF">ASPWEDRAFT_39691</name>
</gene>
<evidence type="ECO:0000256" key="8">
    <source>
        <dbReference type="ARBA" id="ARBA00023034"/>
    </source>
</evidence>
<name>A0A1L9RST2_ASPWE</name>
<dbReference type="VEuPathDB" id="FungiDB:ASPWEDRAFT_39691"/>
<evidence type="ECO:0000256" key="10">
    <source>
        <dbReference type="SAM" id="SignalP"/>
    </source>
</evidence>
<dbReference type="OrthoDB" id="4484309at2759"/>
<reference evidence="12" key="1">
    <citation type="journal article" date="2017" name="Genome Biol.">
        <title>Comparative genomics reveals high biological diversity and specific adaptations in the industrially and medically important fungal genus Aspergillus.</title>
        <authorList>
            <person name="de Vries R.P."/>
            <person name="Riley R."/>
            <person name="Wiebenga A."/>
            <person name="Aguilar-Osorio G."/>
            <person name="Amillis S."/>
            <person name="Uchima C.A."/>
            <person name="Anderluh G."/>
            <person name="Asadollahi M."/>
            <person name="Askin M."/>
            <person name="Barry K."/>
            <person name="Battaglia E."/>
            <person name="Bayram O."/>
            <person name="Benocci T."/>
            <person name="Braus-Stromeyer S.A."/>
            <person name="Caldana C."/>
            <person name="Canovas D."/>
            <person name="Cerqueira G.C."/>
            <person name="Chen F."/>
            <person name="Chen W."/>
            <person name="Choi C."/>
            <person name="Clum A."/>
            <person name="Dos Santos R.A."/>
            <person name="Damasio A.R."/>
            <person name="Diallinas G."/>
            <person name="Emri T."/>
            <person name="Fekete E."/>
            <person name="Flipphi M."/>
            <person name="Freyberg S."/>
            <person name="Gallo A."/>
            <person name="Gournas C."/>
            <person name="Habgood R."/>
            <person name="Hainaut M."/>
            <person name="Harispe M.L."/>
            <person name="Henrissat B."/>
            <person name="Hilden K.S."/>
            <person name="Hope R."/>
            <person name="Hossain A."/>
            <person name="Karabika E."/>
            <person name="Karaffa L."/>
            <person name="Karanyi Z."/>
            <person name="Krasevec N."/>
            <person name="Kuo A."/>
            <person name="Kusch H."/>
            <person name="LaButti K."/>
            <person name="Lagendijk E.L."/>
            <person name="Lapidus A."/>
            <person name="Levasseur A."/>
            <person name="Lindquist E."/>
            <person name="Lipzen A."/>
            <person name="Logrieco A.F."/>
            <person name="MacCabe A."/>
            <person name="Maekelae M.R."/>
            <person name="Malavazi I."/>
            <person name="Melin P."/>
            <person name="Meyer V."/>
            <person name="Mielnichuk N."/>
            <person name="Miskei M."/>
            <person name="Molnar A.P."/>
            <person name="Mule G."/>
            <person name="Ngan C.Y."/>
            <person name="Orejas M."/>
            <person name="Orosz E."/>
            <person name="Ouedraogo J.P."/>
            <person name="Overkamp K.M."/>
            <person name="Park H.-S."/>
            <person name="Perrone G."/>
            <person name="Piumi F."/>
            <person name="Punt P.J."/>
            <person name="Ram A.F."/>
            <person name="Ramon A."/>
            <person name="Rauscher S."/>
            <person name="Record E."/>
            <person name="Riano-Pachon D.M."/>
            <person name="Robert V."/>
            <person name="Roehrig J."/>
            <person name="Ruller R."/>
            <person name="Salamov A."/>
            <person name="Salih N.S."/>
            <person name="Samson R.A."/>
            <person name="Sandor E."/>
            <person name="Sanguinetti M."/>
            <person name="Schuetze T."/>
            <person name="Sepcic K."/>
            <person name="Shelest E."/>
            <person name="Sherlock G."/>
            <person name="Sophianopoulou V."/>
            <person name="Squina F.M."/>
            <person name="Sun H."/>
            <person name="Susca A."/>
            <person name="Todd R.B."/>
            <person name="Tsang A."/>
            <person name="Unkles S.E."/>
            <person name="van de Wiele N."/>
            <person name="van Rossen-Uffink D."/>
            <person name="Oliveira J.V."/>
            <person name="Vesth T.C."/>
            <person name="Visser J."/>
            <person name="Yu J.-H."/>
            <person name="Zhou M."/>
            <person name="Andersen M.R."/>
            <person name="Archer D.B."/>
            <person name="Baker S.E."/>
            <person name="Benoit I."/>
            <person name="Brakhage A.A."/>
            <person name="Braus G.H."/>
            <person name="Fischer R."/>
            <person name="Frisvad J.C."/>
            <person name="Goldman G.H."/>
            <person name="Houbraken J."/>
            <person name="Oakley B."/>
            <person name="Pocsi I."/>
            <person name="Scazzocchio C."/>
            <person name="Seiboth B."/>
            <person name="vanKuyk P.A."/>
            <person name="Wortman J."/>
            <person name="Dyer P.S."/>
            <person name="Grigoriev I.V."/>
        </authorList>
    </citation>
    <scope>NUCLEOTIDE SEQUENCE [LARGE SCALE GENOMIC DNA]</scope>
    <source>
        <strain evidence="12">DTO 134E9</strain>
    </source>
</reference>
<dbReference type="InterPro" id="IPR022751">
    <property type="entry name" value="Alpha_mannosyltransferase"/>
</dbReference>
<accession>A0A1L9RST2</accession>
<sequence length="469" mass="52104">MQVSQSQLRRRILLVALALAAITIWSLCQSPSKQNESSTSANANFWKQFQPLLTAYAPNCDPPTKFGDAPYQGFDPFSTKQPPSMLQMPPQDVAQMKSAHGQFVDAISSNPPALPYKQGTRGIVSTAGGSYLPVLVISLRMLRKTGSTLPMEVFLADWTEYEGYICNVVLPSLNAKCVVLSEILDGVPGSKSNIEKYQYKPFAMLFSSFEEILFLDADAFPLKQPELVFSSEPFKSNGLITFPDFWGTTVSPLYYEISSQQQPAPNLRQASESGEIFISRKSHLKTLLLCTYYNFYGPSYYYSLLSQGAAGEGDKETFIAAATVMNEPFYQVSEPIHALGRHAKDGFAGSTMVQSSPIDDYALTKKGVRRVKGDTAPAPSPFFIHANYPKFNPATIFVKNGPAVREDGSYTRAWTAPEDVVAMFDSDVEKLFWTEINWTACALEEKIISWKGESGICDRVEEYWKTMFG</sequence>
<proteinExistence type="inferred from homology"/>
<dbReference type="RefSeq" id="XP_040691668.1">
    <property type="nucleotide sequence ID" value="XM_040835159.1"/>
</dbReference>
<comment type="subcellular location">
    <subcellularLocation>
        <location evidence="1">Golgi apparatus membrane</location>
        <topology evidence="1">Single-pass type II membrane protein</topology>
    </subcellularLocation>
</comment>
<organism evidence="11 12">
    <name type="scientific">Aspergillus wentii DTO 134E9</name>
    <dbReference type="NCBI Taxonomy" id="1073089"/>
    <lineage>
        <taxon>Eukaryota</taxon>
        <taxon>Fungi</taxon>
        <taxon>Dikarya</taxon>
        <taxon>Ascomycota</taxon>
        <taxon>Pezizomycotina</taxon>
        <taxon>Eurotiomycetes</taxon>
        <taxon>Eurotiomycetidae</taxon>
        <taxon>Eurotiales</taxon>
        <taxon>Aspergillaceae</taxon>
        <taxon>Aspergillus</taxon>
        <taxon>Aspergillus subgen. Cremei</taxon>
    </lineage>
</organism>
<evidence type="ECO:0000256" key="5">
    <source>
        <dbReference type="ARBA" id="ARBA00022692"/>
    </source>
</evidence>
<evidence type="ECO:0000256" key="1">
    <source>
        <dbReference type="ARBA" id="ARBA00004323"/>
    </source>
</evidence>
<evidence type="ECO:0000313" key="12">
    <source>
        <dbReference type="Proteomes" id="UP000184383"/>
    </source>
</evidence>
<dbReference type="EMBL" id="KV878211">
    <property type="protein sequence ID" value="OJJ37992.1"/>
    <property type="molecule type" value="Genomic_DNA"/>
</dbReference>
<comment type="similarity">
    <text evidence="3">Belongs to the MNN1/MNT family.</text>
</comment>
<feature type="chain" id="PRO_5012024561" description="Alpha-1,2-mannosyltransferase" evidence="10">
    <location>
        <begin position="29"/>
        <end position="469"/>
    </location>
</feature>
<keyword evidence="9" id="KW-0472">Membrane</keyword>
<evidence type="ECO:0000256" key="3">
    <source>
        <dbReference type="ARBA" id="ARBA00009105"/>
    </source>
</evidence>
<dbReference type="GO" id="GO:0046354">
    <property type="term" value="P:mannan biosynthetic process"/>
    <property type="evidence" value="ECO:0007669"/>
    <property type="project" value="TreeGrafter"/>
</dbReference>
<dbReference type="PANTHER" id="PTHR31646">
    <property type="entry name" value="ALPHA-1,2-MANNOSYLTRANSFERASE MNN2"/>
    <property type="match status" value="1"/>
</dbReference>
<keyword evidence="7" id="KW-1133">Transmembrane helix</keyword>
<dbReference type="Pfam" id="PF11051">
    <property type="entry name" value="Mannosyl_trans3"/>
    <property type="match status" value="2"/>
</dbReference>